<evidence type="ECO:0000256" key="1">
    <source>
        <dbReference type="ARBA" id="ARBA00023015"/>
    </source>
</evidence>
<organism evidence="8 9">
    <name type="scientific">Piloderma croceum (strain F 1598)</name>
    <dbReference type="NCBI Taxonomy" id="765440"/>
    <lineage>
        <taxon>Eukaryota</taxon>
        <taxon>Fungi</taxon>
        <taxon>Dikarya</taxon>
        <taxon>Basidiomycota</taxon>
        <taxon>Agaricomycotina</taxon>
        <taxon>Agaricomycetes</taxon>
        <taxon>Agaricomycetidae</taxon>
        <taxon>Atheliales</taxon>
        <taxon>Atheliaceae</taxon>
        <taxon>Piloderma</taxon>
    </lineage>
</organism>
<dbReference type="EMBL" id="KN832989">
    <property type="protein sequence ID" value="KIM83791.1"/>
    <property type="molecule type" value="Genomic_DNA"/>
</dbReference>
<dbReference type="InterPro" id="IPR051575">
    <property type="entry name" value="Myb-like_DNA-bd"/>
</dbReference>
<dbReference type="InterPro" id="IPR017930">
    <property type="entry name" value="Myb_dom"/>
</dbReference>
<dbReference type="Gene3D" id="1.10.10.60">
    <property type="entry name" value="Homeodomain-like"/>
    <property type="match status" value="4"/>
</dbReference>
<feature type="domain" description="HTH myb-type" evidence="7">
    <location>
        <begin position="353"/>
        <end position="400"/>
    </location>
</feature>
<evidence type="ECO:0000256" key="2">
    <source>
        <dbReference type="ARBA" id="ARBA00023125"/>
    </source>
</evidence>
<dbReference type="GO" id="GO:0042795">
    <property type="term" value="P:snRNA transcription by RNA polymerase II"/>
    <property type="evidence" value="ECO:0007669"/>
    <property type="project" value="TreeGrafter"/>
</dbReference>
<evidence type="ECO:0000313" key="9">
    <source>
        <dbReference type="Proteomes" id="UP000054166"/>
    </source>
</evidence>
<dbReference type="GO" id="GO:0042796">
    <property type="term" value="P:snRNA transcription by RNA polymerase III"/>
    <property type="evidence" value="ECO:0007669"/>
    <property type="project" value="TreeGrafter"/>
</dbReference>
<dbReference type="STRING" id="765440.A0A0C3FZX6"/>
<dbReference type="PROSITE" id="PS51294">
    <property type="entry name" value="HTH_MYB"/>
    <property type="match status" value="2"/>
</dbReference>
<keyword evidence="9" id="KW-1185">Reference proteome</keyword>
<dbReference type="Pfam" id="PF00249">
    <property type="entry name" value="Myb_DNA-binding"/>
    <property type="match status" value="1"/>
</dbReference>
<reference evidence="9" key="2">
    <citation type="submission" date="2015-01" db="EMBL/GenBank/DDBJ databases">
        <title>Evolutionary Origins and Diversification of the Mycorrhizal Mutualists.</title>
        <authorList>
            <consortium name="DOE Joint Genome Institute"/>
            <consortium name="Mycorrhizal Genomics Consortium"/>
            <person name="Kohler A."/>
            <person name="Kuo A."/>
            <person name="Nagy L.G."/>
            <person name="Floudas D."/>
            <person name="Copeland A."/>
            <person name="Barry K.W."/>
            <person name="Cichocki N."/>
            <person name="Veneault-Fourrey C."/>
            <person name="LaButti K."/>
            <person name="Lindquist E.A."/>
            <person name="Lipzen A."/>
            <person name="Lundell T."/>
            <person name="Morin E."/>
            <person name="Murat C."/>
            <person name="Riley R."/>
            <person name="Ohm R."/>
            <person name="Sun H."/>
            <person name="Tunlid A."/>
            <person name="Henrissat B."/>
            <person name="Grigoriev I.V."/>
            <person name="Hibbett D.S."/>
            <person name="Martin F."/>
        </authorList>
    </citation>
    <scope>NUCLEOTIDE SEQUENCE [LARGE SCALE GENOMIC DNA]</scope>
    <source>
        <strain evidence="9">F 1598</strain>
    </source>
</reference>
<evidence type="ECO:0000256" key="3">
    <source>
        <dbReference type="ARBA" id="ARBA00023163"/>
    </source>
</evidence>
<name>A0A0C3FZX6_PILCF</name>
<evidence type="ECO:0000259" key="7">
    <source>
        <dbReference type="PROSITE" id="PS51294"/>
    </source>
</evidence>
<dbReference type="GO" id="GO:0000978">
    <property type="term" value="F:RNA polymerase II cis-regulatory region sequence-specific DNA binding"/>
    <property type="evidence" value="ECO:0007669"/>
    <property type="project" value="TreeGrafter"/>
</dbReference>
<feature type="domain" description="Myb-like" evidence="6">
    <location>
        <begin position="299"/>
        <end position="349"/>
    </location>
</feature>
<evidence type="ECO:0000313" key="8">
    <source>
        <dbReference type="EMBL" id="KIM83791.1"/>
    </source>
</evidence>
<keyword evidence="2" id="KW-0238">DNA-binding</keyword>
<dbReference type="OrthoDB" id="2143914at2759"/>
<evidence type="ECO:0000256" key="4">
    <source>
        <dbReference type="ARBA" id="ARBA00023242"/>
    </source>
</evidence>
<sequence length="618" mass="68524">MSIPTMVETTEDASSIIETARKALQANKDHQYALKVYTERLEAELRAIDKMLDTADILDEDEEPELDAGGSVHVPSAVKAVFPIHPNEFLSEDSPFREDALRRTRYVNNTAIHPMKAKELEVLAEAIRTENHRKRALEAQKGGLPSFAPRDDTSQNFFEWNTDGIDWGRVAEKVSSVASLPRTARDCAIRWLGDRHPQFLHTPWTPTELAKLQDLVKNAPEGPIDWVEIASSLGNTRTPLDCMRHGIHRNQHAWTPESDDALLNAVSIYGTDNWILVATRVSEDATPQQCQNRYSRTLDPTLRHGAWTAEEDAKLRLAVSVFGNSWMEVAEVIAGRNNEQCRDRWSDKINRKWTDDEDRALLEAVGNLGTSNWKGVSECLSNRTEQDCRSRYDKVLQKQNKKPKARTTTPGKHTETQADGSGSSSAPARPRPRPRARKGPPAESEVTDHDKEQSAESSRPKPRPRTKTSKGTAEEHEIVDGEPIPQAVVEKGKGKGKQKAATVASIEAKSTRKRKRQTGDNISDNLPLKRKKVGSAVVPESDNQAEAVATRQANEDDGTSLASHEVAPNQVATARALGQGKEAARTKVKGDPRGETTVRTAEPTRRQPPRAAARKSIS</sequence>
<reference evidence="8 9" key="1">
    <citation type="submission" date="2014-04" db="EMBL/GenBank/DDBJ databases">
        <authorList>
            <consortium name="DOE Joint Genome Institute"/>
            <person name="Kuo A."/>
            <person name="Tarkka M."/>
            <person name="Buscot F."/>
            <person name="Kohler A."/>
            <person name="Nagy L.G."/>
            <person name="Floudas D."/>
            <person name="Copeland A."/>
            <person name="Barry K.W."/>
            <person name="Cichocki N."/>
            <person name="Veneault-Fourrey C."/>
            <person name="LaButti K."/>
            <person name="Lindquist E.A."/>
            <person name="Lipzen A."/>
            <person name="Lundell T."/>
            <person name="Morin E."/>
            <person name="Murat C."/>
            <person name="Sun H."/>
            <person name="Tunlid A."/>
            <person name="Henrissat B."/>
            <person name="Grigoriev I.V."/>
            <person name="Hibbett D.S."/>
            <person name="Martin F."/>
            <person name="Nordberg H.P."/>
            <person name="Cantor M.N."/>
            <person name="Hua S.X."/>
        </authorList>
    </citation>
    <scope>NUCLEOTIDE SEQUENCE [LARGE SCALE GENOMIC DNA]</scope>
    <source>
        <strain evidence="8 9">F 1598</strain>
    </source>
</reference>
<keyword evidence="1" id="KW-0805">Transcription regulation</keyword>
<dbReference type="AlphaFoldDB" id="A0A0C3FZX6"/>
<feature type="compositionally biased region" description="Basic and acidic residues" evidence="5">
    <location>
        <begin position="582"/>
        <end position="596"/>
    </location>
</feature>
<keyword evidence="3" id="KW-0804">Transcription</keyword>
<feature type="domain" description="Myb-like" evidence="6">
    <location>
        <begin position="352"/>
        <end position="396"/>
    </location>
</feature>
<feature type="domain" description="Myb-like" evidence="6">
    <location>
        <begin position="246"/>
        <end position="298"/>
    </location>
</feature>
<dbReference type="InParanoid" id="A0A0C3FZX6"/>
<dbReference type="PROSITE" id="PS50090">
    <property type="entry name" value="MYB_LIKE"/>
    <property type="match status" value="4"/>
</dbReference>
<dbReference type="InterPro" id="IPR009057">
    <property type="entry name" value="Homeodomain-like_sf"/>
</dbReference>
<dbReference type="CDD" id="cd00167">
    <property type="entry name" value="SANT"/>
    <property type="match status" value="4"/>
</dbReference>
<evidence type="ECO:0000256" key="5">
    <source>
        <dbReference type="SAM" id="MobiDB-lite"/>
    </source>
</evidence>
<keyword evidence="4" id="KW-0539">Nucleus</keyword>
<feature type="domain" description="Myb-like" evidence="6">
    <location>
        <begin position="196"/>
        <end position="242"/>
    </location>
</feature>
<protein>
    <submittedName>
        <fullName evidence="8">Uncharacterized protein</fullName>
    </submittedName>
</protein>
<accession>A0A0C3FZX6</accession>
<dbReference type="Proteomes" id="UP000054166">
    <property type="component" value="Unassembled WGS sequence"/>
</dbReference>
<dbReference type="InterPro" id="IPR001005">
    <property type="entry name" value="SANT/Myb"/>
</dbReference>
<dbReference type="PANTHER" id="PTHR46621:SF1">
    <property type="entry name" value="SNRNA-ACTIVATING PROTEIN COMPLEX SUBUNIT 4"/>
    <property type="match status" value="1"/>
</dbReference>
<dbReference type="Pfam" id="PF13921">
    <property type="entry name" value="Myb_DNA-bind_6"/>
    <property type="match status" value="1"/>
</dbReference>
<gene>
    <name evidence="8" type="ORF">PILCRDRAFT_818814</name>
</gene>
<dbReference type="GO" id="GO:0001006">
    <property type="term" value="F:RNA polymerase III type 3 promoter sequence-specific DNA binding"/>
    <property type="evidence" value="ECO:0007669"/>
    <property type="project" value="TreeGrafter"/>
</dbReference>
<dbReference type="SMART" id="SM00717">
    <property type="entry name" value="SANT"/>
    <property type="match status" value="5"/>
</dbReference>
<proteinExistence type="predicted"/>
<dbReference type="GO" id="GO:0019185">
    <property type="term" value="C:snRNA-activating protein complex"/>
    <property type="evidence" value="ECO:0007669"/>
    <property type="project" value="TreeGrafter"/>
</dbReference>
<feature type="region of interest" description="Disordered" evidence="5">
    <location>
        <begin position="394"/>
        <end position="618"/>
    </location>
</feature>
<evidence type="ECO:0000259" key="6">
    <source>
        <dbReference type="PROSITE" id="PS50090"/>
    </source>
</evidence>
<feature type="domain" description="HTH myb-type" evidence="7">
    <location>
        <begin position="299"/>
        <end position="353"/>
    </location>
</feature>
<dbReference type="PANTHER" id="PTHR46621">
    <property type="entry name" value="SNRNA-ACTIVATING PROTEIN COMPLEX SUBUNIT 4"/>
    <property type="match status" value="1"/>
</dbReference>
<dbReference type="HOGENOM" id="CLU_022146_0_0_1"/>
<dbReference type="SUPFAM" id="SSF46689">
    <property type="entry name" value="Homeodomain-like"/>
    <property type="match status" value="3"/>
</dbReference>